<dbReference type="InterPro" id="IPR003777">
    <property type="entry name" value="XdhC_CoxI"/>
</dbReference>
<evidence type="ECO:0000259" key="2">
    <source>
        <dbReference type="Pfam" id="PF13478"/>
    </source>
</evidence>
<dbReference type="HOGENOM" id="CLU_041115_1_0_11"/>
<dbReference type="KEGG" id="sna:Snas_2544"/>
<evidence type="ECO:0008006" key="5">
    <source>
        <dbReference type="Google" id="ProtNLM"/>
    </source>
</evidence>
<name>D3Q650_STANL</name>
<feature type="domain" description="XdhC Rossmann" evidence="2">
    <location>
        <begin position="213"/>
        <end position="355"/>
    </location>
</feature>
<dbReference type="OrthoDB" id="9815497at2"/>
<dbReference type="RefSeq" id="WP_013017796.1">
    <property type="nucleotide sequence ID" value="NC_013947.1"/>
</dbReference>
<dbReference type="EMBL" id="CP001778">
    <property type="protein sequence ID" value="ADD42225.1"/>
    <property type="molecule type" value="Genomic_DNA"/>
</dbReference>
<dbReference type="Pfam" id="PF13478">
    <property type="entry name" value="XdhC_C"/>
    <property type="match status" value="1"/>
</dbReference>
<keyword evidence="4" id="KW-1185">Reference proteome</keyword>
<proteinExistence type="predicted"/>
<organism evidence="3 4">
    <name type="scientific">Stackebrandtia nassauensis (strain DSM 44728 / CIP 108903 / NRRL B-16338 / NBRC 102104 / LLR-40K-21)</name>
    <dbReference type="NCBI Taxonomy" id="446470"/>
    <lineage>
        <taxon>Bacteria</taxon>
        <taxon>Bacillati</taxon>
        <taxon>Actinomycetota</taxon>
        <taxon>Actinomycetes</taxon>
        <taxon>Glycomycetales</taxon>
        <taxon>Glycomycetaceae</taxon>
        <taxon>Stackebrandtia</taxon>
    </lineage>
</organism>
<dbReference type="Gene3D" id="3.40.50.720">
    <property type="entry name" value="NAD(P)-binding Rossmann-like Domain"/>
    <property type="match status" value="1"/>
</dbReference>
<dbReference type="AlphaFoldDB" id="D3Q650"/>
<dbReference type="PANTHER" id="PTHR30388">
    <property type="entry name" value="ALDEHYDE OXIDOREDUCTASE MOLYBDENUM COFACTOR ASSEMBLY PROTEIN"/>
    <property type="match status" value="1"/>
</dbReference>
<protein>
    <recommendedName>
        <fullName evidence="5">Xanthine dehydrogenase</fullName>
    </recommendedName>
</protein>
<feature type="domain" description="XdhC- CoxI" evidence="1">
    <location>
        <begin position="11"/>
        <end position="78"/>
    </location>
</feature>
<dbReference type="InterPro" id="IPR052698">
    <property type="entry name" value="MoCofactor_Util/Proc"/>
</dbReference>
<dbReference type="Proteomes" id="UP000000844">
    <property type="component" value="Chromosome"/>
</dbReference>
<evidence type="ECO:0000313" key="3">
    <source>
        <dbReference type="EMBL" id="ADD42225.1"/>
    </source>
</evidence>
<dbReference type="eggNOG" id="COG1975">
    <property type="taxonomic scope" value="Bacteria"/>
</dbReference>
<dbReference type="Pfam" id="PF02625">
    <property type="entry name" value="XdhC_CoxI"/>
    <property type="match status" value="1"/>
</dbReference>
<sequence length="385" mass="39987">MRDIAAELADWLRTGRHFAMASVIDVAGSAPRPIGTALAVDADGTAVGGVSGGCVEGAVYELCQQVLATGESRIESFGYSDEDAFAIGLTCGGTVTVFVTRVEPGDPALLATVDAILAGRSVAVARAISGPGAGRALAVTDQAATPERPDCQAASGSLGDATADTVIGSLGAADVDAAAAEQARELLARGGFGRFDTGIGEVLVETYPSPPRLLVFGAVDFAAAVVRAGKFLGYRVTVCDARPIFATELRFPEADEVVVDWPHRYLDATTIDERTAVCVLTHDPKFDIPLLERALRLPLGYVGAMGSRRTHRDRVRRLREKGVTDTELAALHSPIGLDLGGRTPEETALSIAAEIVALRNNADGGFLSATDVPIHRGRGGAVEAA</sequence>
<dbReference type="STRING" id="446470.Snas_2544"/>
<gene>
    <name evidence="3" type="ordered locus">Snas_2544</name>
</gene>
<evidence type="ECO:0000259" key="1">
    <source>
        <dbReference type="Pfam" id="PF02625"/>
    </source>
</evidence>
<evidence type="ECO:0000313" key="4">
    <source>
        <dbReference type="Proteomes" id="UP000000844"/>
    </source>
</evidence>
<dbReference type="PANTHER" id="PTHR30388:SF4">
    <property type="entry name" value="MOLYBDENUM COFACTOR INSERTION CHAPERONE PAOD"/>
    <property type="match status" value="1"/>
</dbReference>
<accession>D3Q650</accession>
<dbReference type="InterPro" id="IPR027051">
    <property type="entry name" value="XdhC_Rossmann_dom"/>
</dbReference>
<reference evidence="3 4" key="1">
    <citation type="journal article" date="2009" name="Stand. Genomic Sci.">
        <title>Complete genome sequence of Stackebrandtia nassauensis type strain (LLR-40K-21).</title>
        <authorList>
            <person name="Munk C."/>
            <person name="Lapidus A."/>
            <person name="Copeland A."/>
            <person name="Jando M."/>
            <person name="Mayilraj S."/>
            <person name="Glavina Del Rio T."/>
            <person name="Nolan M."/>
            <person name="Chen F."/>
            <person name="Lucas S."/>
            <person name="Tice H."/>
            <person name="Cheng J.F."/>
            <person name="Han C."/>
            <person name="Detter J.C."/>
            <person name="Bruce D."/>
            <person name="Goodwin L."/>
            <person name="Chain P."/>
            <person name="Pitluck S."/>
            <person name="Goker M."/>
            <person name="Ovchinikova G."/>
            <person name="Pati A."/>
            <person name="Ivanova N."/>
            <person name="Mavromatis K."/>
            <person name="Chen A."/>
            <person name="Palaniappan K."/>
            <person name="Land M."/>
            <person name="Hauser L."/>
            <person name="Chang Y.J."/>
            <person name="Jeffries C.D."/>
            <person name="Bristow J."/>
            <person name="Eisen J.A."/>
            <person name="Markowitz V."/>
            <person name="Hugenholtz P."/>
            <person name="Kyrpides N.C."/>
            <person name="Klenk H.P."/>
        </authorList>
    </citation>
    <scope>NUCLEOTIDE SEQUENCE [LARGE SCALE GENOMIC DNA]</scope>
    <source>
        <strain evidence="4">DSM 44728 / CIP 108903 / NRRL B-16338 / NBRC 102104 / LLR-40K-21</strain>
    </source>
</reference>